<name>A0A916S6K2_9BACI</name>
<dbReference type="EMBL" id="BMEY01000015">
    <property type="protein sequence ID" value="GGA83152.1"/>
    <property type="molecule type" value="Genomic_DNA"/>
</dbReference>
<proteinExistence type="predicted"/>
<dbReference type="PANTHER" id="PTHR34180:SF1">
    <property type="entry name" value="BETA-ALANYL-DOPAMINE_CARCININE HYDROLASE"/>
    <property type="match status" value="1"/>
</dbReference>
<dbReference type="NCBIfam" id="NF040521">
    <property type="entry name" value="C45_proenzyme"/>
    <property type="match status" value="1"/>
</dbReference>
<comment type="caution">
    <text evidence="2">The sequence shown here is derived from an EMBL/GenBank/DDBJ whole genome shotgun (WGS) entry which is preliminary data.</text>
</comment>
<reference evidence="2" key="1">
    <citation type="journal article" date="2014" name="Int. J. Syst. Evol. Microbiol.">
        <title>Complete genome sequence of Corynebacterium casei LMG S-19264T (=DSM 44701T), isolated from a smear-ripened cheese.</title>
        <authorList>
            <consortium name="US DOE Joint Genome Institute (JGI-PGF)"/>
            <person name="Walter F."/>
            <person name="Albersmeier A."/>
            <person name="Kalinowski J."/>
            <person name="Ruckert C."/>
        </authorList>
    </citation>
    <scope>NUCLEOTIDE SEQUENCE</scope>
    <source>
        <strain evidence="2">CGMCC 1.12408</strain>
    </source>
</reference>
<dbReference type="InterPro" id="IPR029055">
    <property type="entry name" value="Ntn_hydrolases_N"/>
</dbReference>
<feature type="domain" description="Peptidase C45 hydrolase" evidence="1">
    <location>
        <begin position="99"/>
        <end position="299"/>
    </location>
</feature>
<evidence type="ECO:0000313" key="2">
    <source>
        <dbReference type="EMBL" id="GGA83152.1"/>
    </source>
</evidence>
<evidence type="ECO:0000259" key="1">
    <source>
        <dbReference type="Pfam" id="PF03417"/>
    </source>
</evidence>
<dbReference type="Pfam" id="PF03417">
    <property type="entry name" value="AAT"/>
    <property type="match status" value="1"/>
</dbReference>
<gene>
    <name evidence="2" type="ORF">GCM10008025_27870</name>
</gene>
<dbReference type="InterPro" id="IPR047801">
    <property type="entry name" value="Peptidase_C45"/>
</dbReference>
<dbReference type="AlphaFoldDB" id="A0A916S6K2"/>
<sequence>MRRELVVEVLEYTGSNYEIGFMQGEGIEKNGMFQYLQAITTDNDPNVVQSVLEKFSHRFLEEIRGLADGIGIDYDTTLKMYSGYNLSFPAMGCTAFSQENFYVRNYDFSPDLYDGRLVFHRPEKGYASVGFAQQIVGRLDGMNEHGLVIGLHLVNENKQEEGLIGTTIVRLILDECRNVQEAIAMLTKLPHGHCYNYSLMDKGGNKCLVEASPEKQVVYHEQTIMCTNYFQSEELKDNNRENIQGSLHREKTLQELTTLSITPDEAYHTFNNENSTLFYTDYQNYFGTLHTVVYIPETLEMLVGIGGDFPPVRLSLDSLIKGELEVSRDLVGKIKY</sequence>
<dbReference type="Gene3D" id="3.60.60.10">
    <property type="entry name" value="Penicillin V Acylase, Chain A"/>
    <property type="match status" value="1"/>
</dbReference>
<keyword evidence="3" id="KW-1185">Reference proteome</keyword>
<dbReference type="RefSeq" id="WP_188385283.1">
    <property type="nucleotide sequence ID" value="NZ_BMEY01000015.1"/>
</dbReference>
<dbReference type="InterPro" id="IPR005079">
    <property type="entry name" value="Peptidase_C45_hydrolase"/>
</dbReference>
<protein>
    <submittedName>
        <fullName evidence="2">Choloylglycine hydrolase</fullName>
    </submittedName>
</protein>
<organism evidence="2 3">
    <name type="scientific">Ornithinibacillus halotolerans</name>
    <dbReference type="NCBI Taxonomy" id="1274357"/>
    <lineage>
        <taxon>Bacteria</taxon>
        <taxon>Bacillati</taxon>
        <taxon>Bacillota</taxon>
        <taxon>Bacilli</taxon>
        <taxon>Bacillales</taxon>
        <taxon>Bacillaceae</taxon>
        <taxon>Ornithinibacillus</taxon>
    </lineage>
</organism>
<dbReference type="InterPro" id="IPR047794">
    <property type="entry name" value="C45_proenzyme-like"/>
</dbReference>
<reference evidence="2" key="2">
    <citation type="submission" date="2020-09" db="EMBL/GenBank/DDBJ databases">
        <authorList>
            <person name="Sun Q."/>
            <person name="Zhou Y."/>
        </authorList>
    </citation>
    <scope>NUCLEOTIDE SEQUENCE</scope>
    <source>
        <strain evidence="2">CGMCC 1.12408</strain>
    </source>
</reference>
<evidence type="ECO:0000313" key="3">
    <source>
        <dbReference type="Proteomes" id="UP000613512"/>
    </source>
</evidence>
<accession>A0A916S6K2</accession>
<dbReference type="GO" id="GO:0016787">
    <property type="term" value="F:hydrolase activity"/>
    <property type="evidence" value="ECO:0007669"/>
    <property type="project" value="UniProtKB-KW"/>
</dbReference>
<dbReference type="CDD" id="cd01935">
    <property type="entry name" value="Ntn_CGH_like"/>
    <property type="match status" value="1"/>
</dbReference>
<dbReference type="Proteomes" id="UP000613512">
    <property type="component" value="Unassembled WGS sequence"/>
</dbReference>
<dbReference type="SUPFAM" id="SSF56235">
    <property type="entry name" value="N-terminal nucleophile aminohydrolases (Ntn hydrolases)"/>
    <property type="match status" value="1"/>
</dbReference>
<keyword evidence="2" id="KW-0378">Hydrolase</keyword>
<dbReference type="PANTHER" id="PTHR34180">
    <property type="entry name" value="PEPTIDASE C45"/>
    <property type="match status" value="1"/>
</dbReference>